<dbReference type="AlphaFoldDB" id="A0AAN7VPQ1"/>
<accession>A0AAN7VPQ1</accession>
<sequence length="297" mass="31636">MGGGNEYPNEDPPPYEASEAEPASPLAGEASANSPNRKPGPLSKIRGLFESRDRSHQAPLTPSAPIEDLDLRRRYIDTGSHSLTGQYSLYDLLSIHSSSGSININVRPEPHDNQHPVPARLIVEGHSGSMKINMAGYEIPERDYVVSIDSQSGSVRGSLVHGRQTSVMSRSGRIDLDFTLSSANNTASSLNTRSESGRTEITVHNHGNLNFGTAGSGPSIKEMSSTHTVGSGGLVLRYPREWQGTIQGQTGSGGLRLHGAGVEIVSRGPHSVYAKKGKGDSTLSFQTGSGSVDVYFQ</sequence>
<proteinExistence type="predicted"/>
<feature type="region of interest" description="Disordered" evidence="1">
    <location>
        <begin position="1"/>
        <end position="44"/>
    </location>
</feature>
<evidence type="ECO:0000256" key="1">
    <source>
        <dbReference type="SAM" id="MobiDB-lite"/>
    </source>
</evidence>
<gene>
    <name evidence="2" type="ORF">LTR97_008839</name>
</gene>
<reference evidence="2" key="1">
    <citation type="submission" date="2023-08" db="EMBL/GenBank/DDBJ databases">
        <title>Black Yeasts Isolated from many extreme environments.</title>
        <authorList>
            <person name="Coleine C."/>
            <person name="Stajich J.E."/>
            <person name="Selbmann L."/>
        </authorList>
    </citation>
    <scope>NUCLEOTIDE SEQUENCE</scope>
    <source>
        <strain evidence="2">CCFEE 5810</strain>
    </source>
</reference>
<evidence type="ECO:0000313" key="3">
    <source>
        <dbReference type="Proteomes" id="UP001310594"/>
    </source>
</evidence>
<dbReference type="Proteomes" id="UP001310594">
    <property type="component" value="Unassembled WGS sequence"/>
</dbReference>
<comment type="caution">
    <text evidence="2">The sequence shown here is derived from an EMBL/GenBank/DDBJ whole genome shotgun (WGS) entry which is preliminary data.</text>
</comment>
<name>A0AAN7VPQ1_9PEZI</name>
<evidence type="ECO:0000313" key="2">
    <source>
        <dbReference type="EMBL" id="KAK5695333.1"/>
    </source>
</evidence>
<dbReference type="EMBL" id="JAVRQU010000014">
    <property type="protein sequence ID" value="KAK5695333.1"/>
    <property type="molecule type" value="Genomic_DNA"/>
</dbReference>
<organism evidence="2 3">
    <name type="scientific">Elasticomyces elasticus</name>
    <dbReference type="NCBI Taxonomy" id="574655"/>
    <lineage>
        <taxon>Eukaryota</taxon>
        <taxon>Fungi</taxon>
        <taxon>Dikarya</taxon>
        <taxon>Ascomycota</taxon>
        <taxon>Pezizomycotina</taxon>
        <taxon>Dothideomycetes</taxon>
        <taxon>Dothideomycetidae</taxon>
        <taxon>Mycosphaerellales</taxon>
        <taxon>Teratosphaeriaceae</taxon>
        <taxon>Elasticomyces</taxon>
    </lineage>
</organism>
<feature type="compositionally biased region" description="Low complexity" evidence="1">
    <location>
        <begin position="16"/>
        <end position="32"/>
    </location>
</feature>
<protein>
    <submittedName>
        <fullName evidence="2">Uncharacterized protein</fullName>
    </submittedName>
</protein>